<sequence>MAPGRAIGAKQCADHACCLALLFYQHRPTGR</sequence>
<organism evidence="1">
    <name type="scientific">Siphoviridae sp. ctHxr66</name>
    <dbReference type="NCBI Taxonomy" id="2826237"/>
    <lineage>
        <taxon>Viruses</taxon>
        <taxon>Duplodnaviria</taxon>
        <taxon>Heunggongvirae</taxon>
        <taxon>Uroviricota</taxon>
        <taxon>Caudoviricetes</taxon>
    </lineage>
</organism>
<accession>A0A8S5MHF5</accession>
<dbReference type="EMBL" id="BK014907">
    <property type="protein sequence ID" value="DAD81769.1"/>
    <property type="molecule type" value="Genomic_DNA"/>
</dbReference>
<evidence type="ECO:0000313" key="1">
    <source>
        <dbReference type="EMBL" id="DAD81769.1"/>
    </source>
</evidence>
<protein>
    <submittedName>
        <fullName evidence="1">Uncharacterized protein</fullName>
    </submittedName>
</protein>
<name>A0A8S5MHF5_9CAUD</name>
<reference evidence="1" key="1">
    <citation type="journal article" date="2021" name="Proc. Natl. Acad. Sci. U.S.A.">
        <title>A Catalog of Tens of Thousands of Viruses from Human Metagenomes Reveals Hidden Associations with Chronic Diseases.</title>
        <authorList>
            <person name="Tisza M.J."/>
            <person name="Buck C.B."/>
        </authorList>
    </citation>
    <scope>NUCLEOTIDE SEQUENCE</scope>
    <source>
        <strain evidence="1">CtHxr66</strain>
    </source>
</reference>
<proteinExistence type="predicted"/>